<protein>
    <submittedName>
        <fullName evidence="1">Uncharacterized protein</fullName>
    </submittedName>
</protein>
<sequence length="38" mass="4042">MAADRAELTPVATCSAYVGLSSFRFHLSQRAASRSVAL</sequence>
<comment type="caution">
    <text evidence="1">The sequence shown here is derived from an EMBL/GenBank/DDBJ whole genome shotgun (WGS) entry which is preliminary data.</text>
</comment>
<name>J9GJ30_9ZZZZ</name>
<gene>
    <name evidence="1" type="ORF">EVA_04671</name>
</gene>
<organism evidence="1">
    <name type="scientific">gut metagenome</name>
    <dbReference type="NCBI Taxonomy" id="749906"/>
    <lineage>
        <taxon>unclassified sequences</taxon>
        <taxon>metagenomes</taxon>
        <taxon>organismal metagenomes</taxon>
    </lineage>
</organism>
<reference evidence="1" key="1">
    <citation type="journal article" date="2012" name="PLoS ONE">
        <title>Gene sets for utilization of primary and secondary nutrition supplies in the distal gut of endangered iberian lynx.</title>
        <authorList>
            <person name="Alcaide M."/>
            <person name="Messina E."/>
            <person name="Richter M."/>
            <person name="Bargiela R."/>
            <person name="Peplies J."/>
            <person name="Huws S.A."/>
            <person name="Newbold C.J."/>
            <person name="Golyshin P.N."/>
            <person name="Simon M.A."/>
            <person name="Lopez G."/>
            <person name="Yakimov M.M."/>
            <person name="Ferrer M."/>
        </authorList>
    </citation>
    <scope>NUCLEOTIDE SEQUENCE</scope>
</reference>
<dbReference type="EMBL" id="AMCI01000939">
    <property type="protein sequence ID" value="EJX07219.1"/>
    <property type="molecule type" value="Genomic_DNA"/>
</dbReference>
<dbReference type="AlphaFoldDB" id="J9GJ30"/>
<evidence type="ECO:0000313" key="1">
    <source>
        <dbReference type="EMBL" id="EJX07219.1"/>
    </source>
</evidence>
<proteinExistence type="predicted"/>
<accession>J9GJ30</accession>